<evidence type="ECO:0000313" key="2">
    <source>
        <dbReference type="Proteomes" id="UP000239156"/>
    </source>
</evidence>
<gene>
    <name evidence="1" type="ORF">PSTT_04244</name>
</gene>
<dbReference type="AlphaFoldDB" id="A0A2S4VSV8"/>
<keyword evidence="2" id="KW-1185">Reference proteome</keyword>
<dbReference type="Proteomes" id="UP000239156">
    <property type="component" value="Unassembled WGS sequence"/>
</dbReference>
<organism evidence="1 2">
    <name type="scientific">Puccinia striiformis</name>
    <dbReference type="NCBI Taxonomy" id="27350"/>
    <lineage>
        <taxon>Eukaryota</taxon>
        <taxon>Fungi</taxon>
        <taxon>Dikarya</taxon>
        <taxon>Basidiomycota</taxon>
        <taxon>Pucciniomycotina</taxon>
        <taxon>Pucciniomycetes</taxon>
        <taxon>Pucciniales</taxon>
        <taxon>Pucciniaceae</taxon>
        <taxon>Puccinia</taxon>
    </lineage>
</organism>
<accession>A0A2S4VSV8</accession>
<comment type="caution">
    <text evidence="1">The sequence shown here is derived from an EMBL/GenBank/DDBJ whole genome shotgun (WGS) entry which is preliminary data.</text>
</comment>
<proteinExistence type="predicted"/>
<dbReference type="VEuPathDB" id="FungiDB:PSHT_00891"/>
<name>A0A2S4VSV8_9BASI</name>
<reference evidence="1" key="1">
    <citation type="submission" date="2017-12" db="EMBL/GenBank/DDBJ databases">
        <title>Gene loss provides genomic basis for host adaptation in cereal stripe rust fungi.</title>
        <authorList>
            <person name="Xia C."/>
        </authorList>
    </citation>
    <scope>NUCLEOTIDE SEQUENCE [LARGE SCALE GENOMIC DNA]</scope>
    <source>
        <strain evidence="1">93-210</strain>
    </source>
</reference>
<protein>
    <submittedName>
        <fullName evidence="1">Uncharacterized protein</fullName>
    </submittedName>
</protein>
<dbReference type="VEuPathDB" id="FungiDB:PSTT_04244"/>
<sequence length="415" mass="47436">MSSYQIEARPSSRDVMNSGLPPERRRFWAELPGWVTSYLQEKTEVRKTSATNAFVYDTLCTLWQVPESFGVATEEQTVYVITEASNRRDASRAGDSQRQALAQEVVQVIEFLAENSSAQTKRLGWLDPNLLEKLEDVSPSDWIVFPASDMIHWLSDKVSESAEKSMRHIPQHPPCRVCVFGQFNQPSVDPTSNNGQRKVSAGAMQLSQIWHHGFFVTFTSKAAASNIAGVRRLISKLIERRYDALENPTGHVDIQMWLSLHTYWLLSAPSVDEAQAPTNISIPSIRAFNEMHDPDLPPIPNHQQRPNGHMIRSMLNDGQTSINLIKTDLLNQLKIPRAEIPRLLTLMSGCYDRREGRKDEVQRIRELASQLVKTFWMFRLALIVVSEEESARLRRSDQLPWCQFVSFDTLLEFRE</sequence>
<dbReference type="EMBL" id="PKSL01000030">
    <property type="protein sequence ID" value="POW12616.1"/>
    <property type="molecule type" value="Genomic_DNA"/>
</dbReference>
<evidence type="ECO:0000313" key="1">
    <source>
        <dbReference type="EMBL" id="POW12616.1"/>
    </source>
</evidence>